<evidence type="ECO:0000313" key="4">
    <source>
        <dbReference type="Proteomes" id="UP000076586"/>
    </source>
</evidence>
<dbReference type="NCBIfam" id="TIGR04335">
    <property type="entry name" value="AmmeMemoSam_A"/>
    <property type="match status" value="1"/>
</dbReference>
<dbReference type="InterPro" id="IPR002733">
    <property type="entry name" value="AMMECR1_domain"/>
</dbReference>
<dbReference type="NCBIfam" id="TIGR04336">
    <property type="entry name" value="AmmeMemoSam_B"/>
    <property type="match status" value="1"/>
</dbReference>
<evidence type="ECO:0000259" key="2">
    <source>
        <dbReference type="PROSITE" id="PS51112"/>
    </source>
</evidence>
<dbReference type="InterPro" id="IPR027623">
    <property type="entry name" value="AmmeMemoSam_A"/>
</dbReference>
<dbReference type="InterPro" id="IPR027485">
    <property type="entry name" value="AMMECR1_N"/>
</dbReference>
<name>A0A171AFW2_9BACT</name>
<dbReference type="NCBIfam" id="TIGR00296">
    <property type="entry name" value="TIGR00296 family protein"/>
    <property type="match status" value="1"/>
</dbReference>
<proteinExistence type="inferred from homology"/>
<dbReference type="InterPro" id="IPR023473">
    <property type="entry name" value="AMMECR1"/>
</dbReference>
<dbReference type="RefSeq" id="WP_068705084.1">
    <property type="nucleotide sequence ID" value="NZ_BDCR01000004.1"/>
</dbReference>
<protein>
    <recommendedName>
        <fullName evidence="2">AMMECR1 domain-containing protein</fullName>
    </recommendedName>
</protein>
<dbReference type="Gene3D" id="3.30.700.20">
    <property type="entry name" value="Hypothetical protein ph0010, domain 1"/>
    <property type="match status" value="1"/>
</dbReference>
<dbReference type="AlphaFoldDB" id="A0A171AFW2"/>
<dbReference type="PANTHER" id="PTHR11060">
    <property type="entry name" value="PROTEIN MEMO1"/>
    <property type="match status" value="1"/>
</dbReference>
<comment type="similarity">
    <text evidence="1">Belongs to the MEMO1 family.</text>
</comment>
<gene>
    <name evidence="3" type="ORF">PJIAN_4207</name>
</gene>
<organism evidence="3 4">
    <name type="scientific">Paludibacter jiangxiensis</name>
    <dbReference type="NCBI Taxonomy" id="681398"/>
    <lineage>
        <taxon>Bacteria</taxon>
        <taxon>Pseudomonadati</taxon>
        <taxon>Bacteroidota</taxon>
        <taxon>Bacteroidia</taxon>
        <taxon>Bacteroidales</taxon>
        <taxon>Paludibacteraceae</taxon>
        <taxon>Paludibacter</taxon>
    </lineage>
</organism>
<feature type="domain" description="AMMECR1" evidence="2">
    <location>
        <begin position="298"/>
        <end position="477"/>
    </location>
</feature>
<dbReference type="Gene3D" id="3.30.1490.150">
    <property type="entry name" value="Hypothetical protein ph0010, domain 2"/>
    <property type="match status" value="1"/>
</dbReference>
<evidence type="ECO:0000313" key="3">
    <source>
        <dbReference type="EMBL" id="GAT63666.1"/>
    </source>
</evidence>
<dbReference type="OrthoDB" id="9785549at2"/>
<dbReference type="PROSITE" id="PS51112">
    <property type="entry name" value="AMMECR1"/>
    <property type="match status" value="1"/>
</dbReference>
<comment type="caution">
    <text evidence="3">The sequence shown here is derived from an EMBL/GenBank/DDBJ whole genome shotgun (WGS) entry which is preliminary data.</text>
</comment>
<keyword evidence="4" id="KW-1185">Reference proteome</keyword>
<reference evidence="4" key="1">
    <citation type="submission" date="2016-04" db="EMBL/GenBank/DDBJ databases">
        <title>Draft genome sequence of Paludibacter jiangxiensis strain NM7.</title>
        <authorList>
            <person name="Qiu Y."/>
            <person name="Matsuura N."/>
            <person name="Ohashi A."/>
            <person name="Tourlousse M.D."/>
            <person name="Sekiguchi Y."/>
        </authorList>
    </citation>
    <scope>NUCLEOTIDE SEQUENCE [LARGE SCALE GENOMIC DNA]</scope>
    <source>
        <strain evidence="4">NM7</strain>
    </source>
</reference>
<dbReference type="STRING" id="681398.PJIAN_4207"/>
<dbReference type="CDD" id="cd07361">
    <property type="entry name" value="MEMO_like"/>
    <property type="match status" value="1"/>
</dbReference>
<dbReference type="EMBL" id="BDCR01000004">
    <property type="protein sequence ID" value="GAT63666.1"/>
    <property type="molecule type" value="Genomic_DNA"/>
</dbReference>
<evidence type="ECO:0000256" key="1">
    <source>
        <dbReference type="ARBA" id="ARBA00006315"/>
    </source>
</evidence>
<dbReference type="Gene3D" id="3.40.830.10">
    <property type="entry name" value="LigB-like"/>
    <property type="match status" value="1"/>
</dbReference>
<sequence length="477" mass="53605">MNSTDRLPAVAGKFYPEEPDILKQQVAGLFAGAEPKQVKYVRAIIAPHAGYMFSGSVAASAFNQIDPDAHYKRVFIIGSSHHDAFEKASLYCDGNFVMPYGVEKVDTAFCKMLVERHPDIFSCNGKHHQDEHTIEVQLPILHHVMKHDYSIVPILIGTATPSVCSRIASVLKHYLSSENLFIISTDFSHYPGYKDAQEIDAKTKDAILENNPKALMNTLAENISQHIPHLATSLCGWTSVLTLLYMTVGNENLKYYAVDYRNSGDTKYYGDRNRVVGYWGIAVAEHKEEKNGFSLTMEEKAMLLEISKNTLKEFCVYERIYEFEPADLPSSLHEHCGAFVSLHKNGKLRGCIGRMTSDIPLYQVVQEMTIAAACRDSRFAPVRKDELPDIDIEISVLSPLRHIDNIAEIKLGKHGIYIEDGFRSGVFLPQVATETGWSTEQFLGHCARDKAGLDWDGWKKANLYVFTATVFPEEVDR</sequence>
<dbReference type="InterPro" id="IPR036071">
    <property type="entry name" value="AMMECR1_dom_sf"/>
</dbReference>
<reference evidence="4" key="2">
    <citation type="journal article" date="2017" name="Genome Announc.">
        <title>Draft genome sequence of Paludibacter jiangxiensis NM7(T), a propionate-producing fermentative bacterium.</title>
        <authorList>
            <person name="Qiu Y.-L."/>
            <person name="Tourlousse D.M."/>
            <person name="Matsuura N."/>
            <person name="Ohashi A."/>
            <person name="Sekiguchi Y."/>
        </authorList>
    </citation>
    <scope>NUCLEOTIDE SEQUENCE [LARGE SCALE GENOMIC DNA]</scope>
    <source>
        <strain evidence="4">NM7</strain>
    </source>
</reference>
<dbReference type="PANTHER" id="PTHR11060:SF0">
    <property type="entry name" value="PROTEIN MEMO1"/>
    <property type="match status" value="1"/>
</dbReference>
<dbReference type="InterPro" id="IPR002737">
    <property type="entry name" value="MEMO1_fam"/>
</dbReference>
<accession>A0A171AFW2</accession>
<dbReference type="Proteomes" id="UP000076586">
    <property type="component" value="Unassembled WGS sequence"/>
</dbReference>
<dbReference type="Pfam" id="PF01875">
    <property type="entry name" value="Memo"/>
    <property type="match status" value="1"/>
</dbReference>
<dbReference type="SUPFAM" id="SSF143447">
    <property type="entry name" value="AMMECR1-like"/>
    <property type="match status" value="1"/>
</dbReference>
<dbReference type="Pfam" id="PF01871">
    <property type="entry name" value="AMMECR1"/>
    <property type="match status" value="1"/>
</dbReference>